<reference evidence="1" key="1">
    <citation type="journal article" date="2022" name="Cell">
        <title>Repeat-based holocentromeres influence genome architecture and karyotype evolution.</title>
        <authorList>
            <person name="Hofstatter P.G."/>
            <person name="Thangavel G."/>
            <person name="Lux T."/>
            <person name="Neumann P."/>
            <person name="Vondrak T."/>
            <person name="Novak P."/>
            <person name="Zhang M."/>
            <person name="Costa L."/>
            <person name="Castellani M."/>
            <person name="Scott A."/>
            <person name="Toegelov H."/>
            <person name="Fuchs J."/>
            <person name="Mata-Sucre Y."/>
            <person name="Dias Y."/>
            <person name="Vanzela A.L.L."/>
            <person name="Huettel B."/>
            <person name="Almeida C.C.S."/>
            <person name="Simkova H."/>
            <person name="Souza G."/>
            <person name="Pedrosa-Harand A."/>
            <person name="Macas J."/>
            <person name="Mayer K.F.X."/>
            <person name="Houben A."/>
            <person name="Marques A."/>
        </authorList>
    </citation>
    <scope>NUCLEOTIDE SEQUENCE</scope>
    <source>
        <strain evidence="1">RhyBre1mFocal</strain>
    </source>
</reference>
<dbReference type="OrthoDB" id="614573at2759"/>
<dbReference type="PANTHER" id="PTHR11439:SF470">
    <property type="entry name" value="CYSTEINE-RICH RLK (RECEPTOR-LIKE PROTEIN KINASE) 8"/>
    <property type="match status" value="1"/>
</dbReference>
<dbReference type="PANTHER" id="PTHR11439">
    <property type="entry name" value="GAG-POL-RELATED RETROTRANSPOSON"/>
    <property type="match status" value="1"/>
</dbReference>
<name>A0A9Q0D150_9POAL</name>
<proteinExistence type="predicted"/>
<accession>A0A9Q0D150</accession>
<keyword evidence="2" id="KW-1185">Reference proteome</keyword>
<sequence length="117" mass="13676">MTSTASELTWIKQILKDLHIPIREPMKMFCDNNLARHIASNPVFHERTKHIEVDCHYIREKVQAKEIETPYVKSEDQLADIFTKGLIPKIFEDIVSKLELIDIYNPSLRGSVENKNR</sequence>
<dbReference type="AlphaFoldDB" id="A0A9Q0D150"/>
<dbReference type="Proteomes" id="UP001151287">
    <property type="component" value="Unassembled WGS sequence"/>
</dbReference>
<evidence type="ECO:0008006" key="3">
    <source>
        <dbReference type="Google" id="ProtNLM"/>
    </source>
</evidence>
<protein>
    <recommendedName>
        <fullName evidence="3">Copia protein</fullName>
    </recommendedName>
</protein>
<evidence type="ECO:0000313" key="2">
    <source>
        <dbReference type="Proteomes" id="UP001151287"/>
    </source>
</evidence>
<dbReference type="EMBL" id="JAMQYH010000001">
    <property type="protein sequence ID" value="KAJ1703926.1"/>
    <property type="molecule type" value="Genomic_DNA"/>
</dbReference>
<comment type="caution">
    <text evidence="1">The sequence shown here is derived from an EMBL/GenBank/DDBJ whole genome shotgun (WGS) entry which is preliminary data.</text>
</comment>
<dbReference type="CDD" id="cd09272">
    <property type="entry name" value="RNase_HI_RT_Ty1"/>
    <property type="match status" value="1"/>
</dbReference>
<evidence type="ECO:0000313" key="1">
    <source>
        <dbReference type="EMBL" id="KAJ1703926.1"/>
    </source>
</evidence>
<organism evidence="1 2">
    <name type="scientific">Rhynchospora breviuscula</name>
    <dbReference type="NCBI Taxonomy" id="2022672"/>
    <lineage>
        <taxon>Eukaryota</taxon>
        <taxon>Viridiplantae</taxon>
        <taxon>Streptophyta</taxon>
        <taxon>Embryophyta</taxon>
        <taxon>Tracheophyta</taxon>
        <taxon>Spermatophyta</taxon>
        <taxon>Magnoliopsida</taxon>
        <taxon>Liliopsida</taxon>
        <taxon>Poales</taxon>
        <taxon>Cyperaceae</taxon>
        <taxon>Cyperoideae</taxon>
        <taxon>Rhynchosporeae</taxon>
        <taxon>Rhynchospora</taxon>
    </lineage>
</organism>
<gene>
    <name evidence="1" type="ORF">LUZ63_003705</name>
</gene>